<dbReference type="FunFam" id="3.30.70.100:FF:000002">
    <property type="entry name" value="V-type proton ATPase subunit C"/>
    <property type="match status" value="1"/>
</dbReference>
<dbReference type="EMBL" id="CAHR02000045">
    <property type="protein sequence ID" value="CCG81567.1"/>
    <property type="molecule type" value="Genomic_DNA"/>
</dbReference>
<evidence type="ECO:0000256" key="2">
    <source>
        <dbReference type="ARBA" id="ARBA00022448"/>
    </source>
</evidence>
<evidence type="ECO:0000256" key="1">
    <source>
        <dbReference type="ARBA" id="ARBA00006138"/>
    </source>
</evidence>
<keyword evidence="2 6" id="KW-0813">Transport</keyword>
<dbReference type="Pfam" id="PF03223">
    <property type="entry name" value="V-ATPase_C"/>
    <property type="match status" value="1"/>
</dbReference>
<evidence type="ECO:0000256" key="3">
    <source>
        <dbReference type="ARBA" id="ARBA00022781"/>
    </source>
</evidence>
<comment type="function">
    <text evidence="6">Subunit of the V1 complex of vacuolar(H+)-ATPase (V-ATPase), a multisubunit enzyme composed of a peripheral complex (V1) that hydrolyzes ATP and a membrane integral complex (V0) that translocates protons. V-ATPase is responsible for acidifying and maintaining the pH of intracellular compartments and in some cell types, is targeted to the plasma membrane, where it is responsible for acidifying the extracellular environment. Subunit C is necessary for the assembly of the catalytic sector of the enzyme and is likely to have a specific function in its catalytic activity.</text>
</comment>
<dbReference type="GO" id="GO:0046961">
    <property type="term" value="F:proton-transporting ATPase activity, rotational mechanism"/>
    <property type="evidence" value="ECO:0007669"/>
    <property type="project" value="InterPro"/>
</dbReference>
<protein>
    <recommendedName>
        <fullName evidence="6">V-type proton ATPase subunit C</fullName>
    </recommendedName>
</protein>
<name>R4XB63_TAPDE</name>
<gene>
    <name evidence="7" type="ORF">TAPDE_001416</name>
</gene>
<comment type="subunit">
    <text evidence="6">V-ATPase is a heteromultimeric enzyme composed of a peripheral catalytic V1 complex (components A to H) attached to an integral membrane V0 proton pore complex.</text>
</comment>
<dbReference type="VEuPathDB" id="FungiDB:TAPDE_001416"/>
<dbReference type="SUPFAM" id="SSF118203">
    <property type="entry name" value="Vacuolar ATP synthase subunit C"/>
    <property type="match status" value="1"/>
</dbReference>
<dbReference type="PANTHER" id="PTHR10137:SF0">
    <property type="entry name" value="V-TYPE PROTON ATPASE SUBUNIT C"/>
    <property type="match status" value="1"/>
</dbReference>
<organism evidence="7 8">
    <name type="scientific">Taphrina deformans (strain PYCC 5710 / ATCC 11124 / CBS 356.35 / IMI 108563 / JCM 9778 / NBRC 8474)</name>
    <name type="common">Peach leaf curl fungus</name>
    <name type="synonym">Lalaria deformans</name>
    <dbReference type="NCBI Taxonomy" id="1097556"/>
    <lineage>
        <taxon>Eukaryota</taxon>
        <taxon>Fungi</taxon>
        <taxon>Dikarya</taxon>
        <taxon>Ascomycota</taxon>
        <taxon>Taphrinomycotina</taxon>
        <taxon>Taphrinomycetes</taxon>
        <taxon>Taphrinales</taxon>
        <taxon>Taphrinaceae</taxon>
        <taxon>Taphrina</taxon>
    </lineage>
</organism>
<accession>R4XB63</accession>
<dbReference type="eggNOG" id="KOG2909">
    <property type="taxonomic scope" value="Eukaryota"/>
</dbReference>
<reference evidence="7 8" key="1">
    <citation type="journal article" date="2013" name="MBio">
        <title>Genome sequencing of the plant pathogen Taphrina deformans, the causal agent of peach leaf curl.</title>
        <authorList>
            <person name="Cisse O.H."/>
            <person name="Almeida J.M.G.C.F."/>
            <person name="Fonseca A."/>
            <person name="Kumar A.A."/>
            <person name="Salojaervi J."/>
            <person name="Overmyer K."/>
            <person name="Hauser P.M."/>
            <person name="Pagni M."/>
        </authorList>
    </citation>
    <scope>NUCLEOTIDE SEQUENCE [LARGE SCALE GENOMIC DNA]</scope>
    <source>
        <strain evidence="8">PYCC 5710 / ATCC 11124 / CBS 356.35 / IMI 108563 / JCM 9778 / NBRC 8474</strain>
    </source>
</reference>
<dbReference type="InterPro" id="IPR004907">
    <property type="entry name" value="ATPase_V1-cplx_csu"/>
</dbReference>
<evidence type="ECO:0000256" key="4">
    <source>
        <dbReference type="ARBA" id="ARBA00023065"/>
    </source>
</evidence>
<dbReference type="Gene3D" id="3.30.70.100">
    <property type="match status" value="1"/>
</dbReference>
<dbReference type="CDD" id="cd14785">
    <property type="entry name" value="V-ATPase_C"/>
    <property type="match status" value="1"/>
</dbReference>
<evidence type="ECO:0000256" key="6">
    <source>
        <dbReference type="RuleBase" id="RU364010"/>
    </source>
</evidence>
<dbReference type="Gene3D" id="1.20.1460.10">
    <property type="entry name" value="subunit c (vma5p) of the yeast v-atpase, domain 2"/>
    <property type="match status" value="1"/>
</dbReference>
<dbReference type="OrthoDB" id="6605928at2759"/>
<comment type="similarity">
    <text evidence="1 6">Belongs to the V-ATPase C subunit family.</text>
</comment>
<evidence type="ECO:0000313" key="8">
    <source>
        <dbReference type="Proteomes" id="UP000013776"/>
    </source>
</evidence>
<keyword evidence="3 6" id="KW-0375">Hydrogen ion transport</keyword>
<evidence type="ECO:0000256" key="5">
    <source>
        <dbReference type="ARBA" id="ARBA00053565"/>
    </source>
</evidence>
<dbReference type="AlphaFoldDB" id="R4XB63"/>
<comment type="function">
    <text evidence="5">Subunit of the V1 complex of vacuolar(H+)-ATPase (V-ATPase), a multisubunit enzyme composed of a peripheral complex (V1) that hydrolyzes ATP and a membrane integral complex (V0) that translocates protons. V-ATPase is responsible for acidifying and maintaining the pH of intracellular compartments. Subunit C is necessary for the assembly of the catalytic sector of the enzyme and is likely to have a specific function in its catalytic activity. Reversibly leaves the enzyme after glucose depletion, causing the catalytic subcomplex V1 to detach from the V0 section.</text>
</comment>
<keyword evidence="4 6" id="KW-0406">Ion transport</keyword>
<dbReference type="Proteomes" id="UP000013776">
    <property type="component" value="Unassembled WGS sequence"/>
</dbReference>
<dbReference type="PANTHER" id="PTHR10137">
    <property type="entry name" value="V-TYPE PROTON ATPASE SUBUNIT C"/>
    <property type="match status" value="1"/>
</dbReference>
<proteinExistence type="inferred from homology"/>
<keyword evidence="8" id="KW-1185">Reference proteome</keyword>
<sequence>MSKAGFLLVSVPPSDANQSVESAYKNIEGLLTRSSDLAETSHFPIPEFKIGNLGALVQHAEELIKVDTQCEGYVLKIADVLRNILQGDQSKINEQQVVNDKSITSYLKSYTWNVGKYRTDRSIGDLIEILNKEGSSLENDVRTKFNQYNAVKGQLQQYQRRATGNLSTKHLGEVVRKEHVLSGSEYMETLFFAVPINHIKEWEGKYESLTQMVVPRSSTKISEDQDFALYNVVVFKKFAQEFVAKAREAKFTPRDFTYDKEEVQRAKKEYEEAGSTEKKLWGETLRLGRAAFGDAFQAWTHVKALRVFVESVLRYGLPPKFGCAVVRPKKKQEKQIKKVLDDAFAHLGGRQFVEKKNSKKDKVRGGQDGLEESVSAVEGSLGLEDEYSPYVVFAINWVE</sequence>
<dbReference type="GO" id="GO:0000221">
    <property type="term" value="C:vacuolar proton-transporting V-type ATPase, V1 domain"/>
    <property type="evidence" value="ECO:0007669"/>
    <property type="project" value="TreeGrafter"/>
</dbReference>
<dbReference type="STRING" id="1097556.R4XB63"/>
<evidence type="ECO:0000313" key="7">
    <source>
        <dbReference type="EMBL" id="CCG81567.1"/>
    </source>
</evidence>
<dbReference type="InterPro" id="IPR036132">
    <property type="entry name" value="Vac_ATP_synth_c_sf"/>
</dbReference>
<dbReference type="Gene3D" id="3.30.70.1180">
    <property type="entry name" value="Vacuolar atp synthase subunit c, domain 1"/>
    <property type="match status" value="1"/>
</dbReference>
<comment type="caution">
    <text evidence="7">The sequence shown here is derived from an EMBL/GenBank/DDBJ whole genome shotgun (WGS) entry which is preliminary data.</text>
</comment>